<evidence type="ECO:0000256" key="2">
    <source>
        <dbReference type="ARBA" id="ARBA00008536"/>
    </source>
</evidence>
<dbReference type="PANTHER" id="PTHR47973">
    <property type="entry name" value="CYSTEINE-RICH RECEPTOR-LIKE PROTEIN KINASE 3"/>
    <property type="match status" value="1"/>
</dbReference>
<comment type="similarity">
    <text evidence="3">In the C-terminal section; belongs to the protein kinase superfamily. Ser/Thr protein kinase family.</text>
</comment>
<dbReference type="SUPFAM" id="SSF56112">
    <property type="entry name" value="Protein kinase-like (PK-like)"/>
    <property type="match status" value="2"/>
</dbReference>
<proteinExistence type="inferred from homology"/>
<keyword evidence="5" id="KW-1003">Cell membrane</keyword>
<dbReference type="FunFam" id="1.10.510.10:FF:000240">
    <property type="entry name" value="Lectin-domain containing receptor kinase A4.3"/>
    <property type="match status" value="1"/>
</dbReference>
<dbReference type="Pfam" id="PF00069">
    <property type="entry name" value="Pkinase"/>
    <property type="match status" value="1"/>
</dbReference>
<feature type="domain" description="Protein kinase" evidence="25">
    <location>
        <begin position="976"/>
        <end position="1257"/>
    </location>
</feature>
<keyword evidence="17" id="KW-0472">Membrane</keyword>
<keyword evidence="9" id="KW-0808">Transferase</keyword>
<dbReference type="InterPro" id="IPR000719">
    <property type="entry name" value="Prot_kinase_dom"/>
</dbReference>
<evidence type="ECO:0000256" key="8">
    <source>
        <dbReference type="ARBA" id="ARBA00022614"/>
    </source>
</evidence>
<keyword evidence="19" id="KW-0675">Receptor</keyword>
<keyword evidence="13 23" id="KW-0547">Nucleotide-binding</keyword>
<evidence type="ECO:0000313" key="26">
    <source>
        <dbReference type="EMBL" id="KAG6396130.1"/>
    </source>
</evidence>
<evidence type="ECO:0000259" key="25">
    <source>
        <dbReference type="PROSITE" id="PS50011"/>
    </source>
</evidence>
<keyword evidence="8" id="KW-0433">Leucine-rich repeat</keyword>
<dbReference type="EMBL" id="PNBA02000016">
    <property type="protein sequence ID" value="KAG6396130.1"/>
    <property type="molecule type" value="Genomic_DNA"/>
</dbReference>
<evidence type="ECO:0000256" key="6">
    <source>
        <dbReference type="ARBA" id="ARBA00022527"/>
    </source>
</evidence>
<dbReference type="FunFam" id="1.10.510.10:FF:000060">
    <property type="entry name" value="G-type lectin S-receptor-like serine/threonine-protein kinase"/>
    <property type="match status" value="1"/>
</dbReference>
<dbReference type="FunFam" id="3.30.200.20:FF:000039">
    <property type="entry name" value="receptor-like protein kinase FERONIA"/>
    <property type="match status" value="1"/>
</dbReference>
<reference evidence="26" key="1">
    <citation type="submission" date="2018-01" db="EMBL/GenBank/DDBJ databases">
        <authorList>
            <person name="Mao J.F."/>
        </authorList>
    </citation>
    <scope>NUCLEOTIDE SEQUENCE</scope>
    <source>
        <strain evidence="26">Huo1</strain>
        <tissue evidence="26">Leaf</tissue>
    </source>
</reference>
<accession>A0A8X8WJV4</accession>
<dbReference type="Gene3D" id="2.60.120.430">
    <property type="entry name" value="Galactose-binding lectin"/>
    <property type="match status" value="1"/>
</dbReference>
<keyword evidence="14" id="KW-0418">Kinase</keyword>
<keyword evidence="18" id="KW-1015">Disulfide bond</keyword>
<dbReference type="Gene3D" id="1.10.510.10">
    <property type="entry name" value="Transferase(Phosphotransferase) domain 1"/>
    <property type="match status" value="2"/>
</dbReference>
<keyword evidence="12" id="KW-0677">Repeat</keyword>
<feature type="region of interest" description="Disordered" evidence="24">
    <location>
        <begin position="1258"/>
        <end position="1287"/>
    </location>
</feature>
<evidence type="ECO:0000256" key="16">
    <source>
        <dbReference type="ARBA" id="ARBA00022989"/>
    </source>
</evidence>
<dbReference type="PROSITE" id="PS50011">
    <property type="entry name" value="PROTEIN_KINASE_DOM"/>
    <property type="match status" value="2"/>
</dbReference>
<feature type="binding site" evidence="23">
    <location>
        <position position="1004"/>
    </location>
    <ligand>
        <name>ATP</name>
        <dbReference type="ChEBI" id="CHEBI:30616"/>
    </ligand>
</feature>
<keyword evidence="16" id="KW-1133">Transmembrane helix</keyword>
<evidence type="ECO:0000256" key="5">
    <source>
        <dbReference type="ARBA" id="ARBA00022475"/>
    </source>
</evidence>
<reference evidence="26" key="2">
    <citation type="submission" date="2020-08" db="EMBL/GenBank/DDBJ databases">
        <title>Plant Genome Project.</title>
        <authorList>
            <person name="Zhang R.-G."/>
        </authorList>
    </citation>
    <scope>NUCLEOTIDE SEQUENCE</scope>
    <source>
        <strain evidence="26">Huo1</strain>
        <tissue evidence="26">Leaf</tissue>
    </source>
</reference>
<dbReference type="GO" id="GO:0005524">
    <property type="term" value="F:ATP binding"/>
    <property type="evidence" value="ECO:0007669"/>
    <property type="project" value="UniProtKB-UniRule"/>
</dbReference>
<dbReference type="Pfam" id="PF07714">
    <property type="entry name" value="PK_Tyr_Ser-Thr"/>
    <property type="match status" value="1"/>
</dbReference>
<evidence type="ECO:0000256" key="10">
    <source>
        <dbReference type="ARBA" id="ARBA00022692"/>
    </source>
</evidence>
<evidence type="ECO:0000256" key="4">
    <source>
        <dbReference type="ARBA" id="ARBA00012513"/>
    </source>
</evidence>
<evidence type="ECO:0000256" key="20">
    <source>
        <dbReference type="ARBA" id="ARBA00023180"/>
    </source>
</evidence>
<keyword evidence="7" id="KW-0597">Phosphoprotein</keyword>
<evidence type="ECO:0000256" key="14">
    <source>
        <dbReference type="ARBA" id="ARBA00022777"/>
    </source>
</evidence>
<feature type="domain" description="Protein kinase" evidence="25">
    <location>
        <begin position="559"/>
        <end position="835"/>
    </location>
</feature>
<dbReference type="PROSITE" id="PS00108">
    <property type="entry name" value="PROTEIN_KINASE_ST"/>
    <property type="match status" value="2"/>
</dbReference>
<keyword evidence="11" id="KW-0732">Signal</keyword>
<dbReference type="Proteomes" id="UP000298416">
    <property type="component" value="Unassembled WGS sequence"/>
</dbReference>
<dbReference type="CDD" id="cd14066">
    <property type="entry name" value="STKc_IRAK"/>
    <property type="match status" value="2"/>
</dbReference>
<evidence type="ECO:0000256" key="22">
    <source>
        <dbReference type="ARBA" id="ARBA00048679"/>
    </source>
</evidence>
<dbReference type="FunFam" id="3.30.200.20:FF:000309">
    <property type="entry name" value="Leucine-rich repeat receptor protein kinase MSP1"/>
    <property type="match status" value="1"/>
</dbReference>
<dbReference type="InterPro" id="IPR011009">
    <property type="entry name" value="Kinase-like_dom_sf"/>
</dbReference>
<evidence type="ECO:0000256" key="18">
    <source>
        <dbReference type="ARBA" id="ARBA00023157"/>
    </source>
</evidence>
<evidence type="ECO:0000256" key="13">
    <source>
        <dbReference type="ARBA" id="ARBA00022741"/>
    </source>
</evidence>
<evidence type="ECO:0000256" key="1">
    <source>
        <dbReference type="ARBA" id="ARBA00004251"/>
    </source>
</evidence>
<dbReference type="SMART" id="SM00220">
    <property type="entry name" value="S_TKc"/>
    <property type="match status" value="2"/>
</dbReference>
<evidence type="ECO:0000256" key="19">
    <source>
        <dbReference type="ARBA" id="ARBA00023170"/>
    </source>
</evidence>
<protein>
    <recommendedName>
        <fullName evidence="4">non-specific serine/threonine protein kinase</fullName>
        <ecNumber evidence="4">2.7.11.1</ecNumber>
    </recommendedName>
</protein>
<dbReference type="FunFam" id="2.60.120.430:FF:000003">
    <property type="entry name" value="FERONIA receptor-like kinase"/>
    <property type="match status" value="1"/>
</dbReference>
<comment type="subcellular location">
    <subcellularLocation>
        <location evidence="1">Cell membrane</location>
        <topology evidence="1">Single-pass type I membrane protein</topology>
    </subcellularLocation>
</comment>
<dbReference type="InterPro" id="IPR017441">
    <property type="entry name" value="Protein_kinase_ATP_BS"/>
</dbReference>
<sequence>MSPSQWRPLHAAEAPVEPQLIETSPVMSVSIFSFSRAKIGYLSYEIFIQQDQTPLWTQFSYLKRVPDRYSSSLTVSHVVDLQWLHTAIHAIHLSSPVLEESLIALLELVMPGRSSDHKKLSARNDDPTQPTHDVSVNCGSREHHVAPNGRKWHGDRQQKHSSLLQLKGLSTVSTPIQKLALAQPVPYSTARASRSQFSYTFQVDAGQKIIRLHFKPTPYQGFKGLHDLFAVEAGPFIFLSNFSASLTAAALGVNSFVKDFCLYVNENEKLNISFTPESSLSVDTYVFVNGIEIISVPDTISYFQGGDVGLQVLGQRSAIFVDDSSALEIVHRFKIKKDLVPFSDDLDIFPKWATRKAENVKSNTWKIAVQVGFNYLIRLHFSGLGLRISKTKEVLFDVLIDEMVAFTNTDMGKESEENGILRYRDYMLTMRGLKREAKRDISICIRSYDELVDGNELLEGFEIVKLSNIDNSLASPSSLSLPKDSPSLTIQNLNYALGHRDRIAAVIITVICLVNVIVHKLRERWEANSLEEGNKPSARAERLCRHFSLAEIQLATRNFCEGLLIGRGGFGKVYKGLIDSGQTTVAVKRLKSNSKQGAHEFLTEIETLSQLRHVNLVSLIGYCNEKREMILVYEYMVGGTLADHLYKLPRYNINYSYLTWKQRLHICIGAGRGLDYLHTSYGVIHRDIKASNILLDENLIAKICDFGLAKTEDGMLSHVTTNVKGTFGYFDPSYFRSRRLTRKSDTYAFGVVLLEVLCGRAAVDSWVAGDEHILSWWARDMIKKGRVNQIVDPSLRDEIRSDSINTFVGIADRCLSDELRNRPTMSQVVSQLEFALEQQESKQNVVVSEIQSVPDNETDLSANTREPTITSTYPQKATLSRKQQTNSNVVSAHRFPSEKKLARNAVMNKPPRPWLWGELWNRVKPSKKSELFSSGKHHSKTNIHIQVSAGKAETFEADIPLPKFSWATIAASTNRFSSSNIVGRGGSGKVYKAVLPTGKVVAVKRQSPASSQAMEDFKAEILLLSSLQHRNVIKLLGYCTHRDEKLLVYEFMENRSLETFIAQHRHSRLQWLLWSVRFKVILGIARGLVYLHQDSGLRVIYRDLKSRNILLDADMNPKITGFEFSRTLEENQHELETTETAGTTSSYMPPEYLEQGKLSLKSDVYSFGIIVLEIVSSRRVWNIAYGEAMKFLPSYAWKLWSDANPLKLVDNLLGGAFPVDEALRCIQVGLLCTQRDPNCRPEMPCVLKILEGNEPQVEPKVELQKPPLPGEDVPTGGVHSNEPVSNATMELIETLER</sequence>
<feature type="region of interest" description="Disordered" evidence="24">
    <location>
        <begin position="116"/>
        <end position="143"/>
    </location>
</feature>
<dbReference type="PROSITE" id="PS00107">
    <property type="entry name" value="PROTEIN_KINASE_ATP"/>
    <property type="match status" value="2"/>
</dbReference>
<evidence type="ECO:0000256" key="12">
    <source>
        <dbReference type="ARBA" id="ARBA00022737"/>
    </source>
</evidence>
<evidence type="ECO:0000256" key="21">
    <source>
        <dbReference type="ARBA" id="ARBA00047899"/>
    </source>
</evidence>
<evidence type="ECO:0000256" key="24">
    <source>
        <dbReference type="SAM" id="MobiDB-lite"/>
    </source>
</evidence>
<evidence type="ECO:0000256" key="11">
    <source>
        <dbReference type="ARBA" id="ARBA00022729"/>
    </source>
</evidence>
<comment type="similarity">
    <text evidence="2">In the N-terminal section; belongs to the leguminous lectin family.</text>
</comment>
<comment type="caution">
    <text evidence="26">The sequence shown here is derived from an EMBL/GenBank/DDBJ whole genome shotgun (WGS) entry which is preliminary data.</text>
</comment>
<dbReference type="EC" id="2.7.11.1" evidence="4"/>
<feature type="compositionally biased region" description="Basic and acidic residues" evidence="24">
    <location>
        <begin position="116"/>
        <end position="126"/>
    </location>
</feature>
<evidence type="ECO:0000256" key="17">
    <source>
        <dbReference type="ARBA" id="ARBA00023136"/>
    </source>
</evidence>
<evidence type="ECO:0000256" key="3">
    <source>
        <dbReference type="ARBA" id="ARBA00010217"/>
    </source>
</evidence>
<keyword evidence="10" id="KW-0812">Transmembrane</keyword>
<name>A0A8X8WJV4_SALSN</name>
<dbReference type="InterPro" id="IPR052059">
    <property type="entry name" value="CR_Ser/Thr_kinase"/>
</dbReference>
<dbReference type="GO" id="GO:0002229">
    <property type="term" value="P:defense response to oomycetes"/>
    <property type="evidence" value="ECO:0007669"/>
    <property type="project" value="UniProtKB-ARBA"/>
</dbReference>
<feature type="binding site" evidence="23">
    <location>
        <position position="588"/>
    </location>
    <ligand>
        <name>ATP</name>
        <dbReference type="ChEBI" id="CHEBI:30616"/>
    </ligand>
</feature>
<keyword evidence="15 23" id="KW-0067">ATP-binding</keyword>
<gene>
    <name evidence="26" type="ORF">SASPL_142271</name>
</gene>
<dbReference type="GO" id="GO:0005886">
    <property type="term" value="C:plasma membrane"/>
    <property type="evidence" value="ECO:0007669"/>
    <property type="project" value="UniProtKB-SubCell"/>
</dbReference>
<comment type="catalytic activity">
    <reaction evidence="21">
        <text>L-threonyl-[protein] + ATP = O-phospho-L-threonyl-[protein] + ADP + H(+)</text>
        <dbReference type="Rhea" id="RHEA:46608"/>
        <dbReference type="Rhea" id="RHEA-COMP:11060"/>
        <dbReference type="Rhea" id="RHEA-COMP:11605"/>
        <dbReference type="ChEBI" id="CHEBI:15378"/>
        <dbReference type="ChEBI" id="CHEBI:30013"/>
        <dbReference type="ChEBI" id="CHEBI:30616"/>
        <dbReference type="ChEBI" id="CHEBI:61977"/>
        <dbReference type="ChEBI" id="CHEBI:456216"/>
        <dbReference type="EC" id="2.7.11.1"/>
    </reaction>
</comment>
<keyword evidence="20" id="KW-0325">Glycoprotein</keyword>
<keyword evidence="6" id="KW-0723">Serine/threonine-protein kinase</keyword>
<evidence type="ECO:0000256" key="9">
    <source>
        <dbReference type="ARBA" id="ARBA00022679"/>
    </source>
</evidence>
<evidence type="ECO:0000256" key="7">
    <source>
        <dbReference type="ARBA" id="ARBA00022553"/>
    </source>
</evidence>
<dbReference type="GO" id="GO:0004674">
    <property type="term" value="F:protein serine/threonine kinase activity"/>
    <property type="evidence" value="ECO:0007669"/>
    <property type="project" value="UniProtKB-KW"/>
</dbReference>
<dbReference type="InterPro" id="IPR008271">
    <property type="entry name" value="Ser/Thr_kinase_AS"/>
</dbReference>
<keyword evidence="27" id="KW-1185">Reference proteome</keyword>
<feature type="compositionally biased region" description="Polar residues" evidence="24">
    <location>
        <begin position="127"/>
        <end position="138"/>
    </location>
</feature>
<evidence type="ECO:0000256" key="23">
    <source>
        <dbReference type="PROSITE-ProRule" id="PRU10141"/>
    </source>
</evidence>
<dbReference type="Gene3D" id="3.30.200.20">
    <property type="entry name" value="Phosphorylase Kinase, domain 1"/>
    <property type="match status" value="2"/>
</dbReference>
<comment type="catalytic activity">
    <reaction evidence="22">
        <text>L-seryl-[protein] + ATP = O-phospho-L-seryl-[protein] + ADP + H(+)</text>
        <dbReference type="Rhea" id="RHEA:17989"/>
        <dbReference type="Rhea" id="RHEA-COMP:9863"/>
        <dbReference type="Rhea" id="RHEA-COMP:11604"/>
        <dbReference type="ChEBI" id="CHEBI:15378"/>
        <dbReference type="ChEBI" id="CHEBI:29999"/>
        <dbReference type="ChEBI" id="CHEBI:30616"/>
        <dbReference type="ChEBI" id="CHEBI:83421"/>
        <dbReference type="ChEBI" id="CHEBI:456216"/>
        <dbReference type="EC" id="2.7.11.1"/>
    </reaction>
</comment>
<dbReference type="InterPro" id="IPR001245">
    <property type="entry name" value="Ser-Thr/Tyr_kinase_cat_dom"/>
</dbReference>
<organism evidence="26">
    <name type="scientific">Salvia splendens</name>
    <name type="common">Scarlet sage</name>
    <dbReference type="NCBI Taxonomy" id="180675"/>
    <lineage>
        <taxon>Eukaryota</taxon>
        <taxon>Viridiplantae</taxon>
        <taxon>Streptophyta</taxon>
        <taxon>Embryophyta</taxon>
        <taxon>Tracheophyta</taxon>
        <taxon>Spermatophyta</taxon>
        <taxon>Magnoliopsida</taxon>
        <taxon>eudicotyledons</taxon>
        <taxon>Gunneridae</taxon>
        <taxon>Pentapetalae</taxon>
        <taxon>asterids</taxon>
        <taxon>lamiids</taxon>
        <taxon>Lamiales</taxon>
        <taxon>Lamiaceae</taxon>
        <taxon>Nepetoideae</taxon>
        <taxon>Mentheae</taxon>
        <taxon>Salviinae</taxon>
        <taxon>Salvia</taxon>
        <taxon>Salvia subgen. Calosphace</taxon>
        <taxon>core Calosphace</taxon>
    </lineage>
</organism>
<evidence type="ECO:0000313" key="27">
    <source>
        <dbReference type="Proteomes" id="UP000298416"/>
    </source>
</evidence>
<evidence type="ECO:0000256" key="15">
    <source>
        <dbReference type="ARBA" id="ARBA00022840"/>
    </source>
</evidence>